<dbReference type="GO" id="GO:0003824">
    <property type="term" value="F:catalytic activity"/>
    <property type="evidence" value="ECO:0007669"/>
    <property type="project" value="InterPro"/>
</dbReference>
<organism evidence="3 4">
    <name type="scientific">Cryptosporangium aurantiacum</name>
    <dbReference type="NCBI Taxonomy" id="134849"/>
    <lineage>
        <taxon>Bacteria</taxon>
        <taxon>Bacillati</taxon>
        <taxon>Actinomycetota</taxon>
        <taxon>Actinomycetes</taxon>
        <taxon>Cryptosporangiales</taxon>
        <taxon>Cryptosporangiaceae</taxon>
        <taxon>Cryptosporangium</taxon>
    </lineage>
</organism>
<dbReference type="AlphaFoldDB" id="A0A1M7RKD7"/>
<dbReference type="Gene3D" id="3.90.226.10">
    <property type="entry name" value="2-enoyl-CoA Hydratase, Chain A, domain 1"/>
    <property type="match status" value="1"/>
</dbReference>
<dbReference type="Proteomes" id="UP000184440">
    <property type="component" value="Unassembled WGS sequence"/>
</dbReference>
<evidence type="ECO:0000313" key="3">
    <source>
        <dbReference type="EMBL" id="SHN46610.1"/>
    </source>
</evidence>
<evidence type="ECO:0000313" key="4">
    <source>
        <dbReference type="Proteomes" id="UP000184440"/>
    </source>
</evidence>
<gene>
    <name evidence="3" type="ORF">SAMN05443668_116146</name>
</gene>
<reference evidence="3 4" key="1">
    <citation type="submission" date="2016-11" db="EMBL/GenBank/DDBJ databases">
        <authorList>
            <person name="Jaros S."/>
            <person name="Januszkiewicz K."/>
            <person name="Wedrychowicz H."/>
        </authorList>
    </citation>
    <scope>NUCLEOTIDE SEQUENCE [LARGE SCALE GENOMIC DNA]</scope>
    <source>
        <strain evidence="3 4">DSM 46144</strain>
    </source>
</reference>
<keyword evidence="4" id="KW-1185">Reference proteome</keyword>
<dbReference type="InterPro" id="IPR018376">
    <property type="entry name" value="Enoyl-CoA_hyd/isom_CS"/>
</dbReference>
<dbReference type="InterPro" id="IPR029045">
    <property type="entry name" value="ClpP/crotonase-like_dom_sf"/>
</dbReference>
<dbReference type="PANTHER" id="PTHR43802:SF1">
    <property type="entry name" value="IP11341P-RELATED"/>
    <property type="match status" value="1"/>
</dbReference>
<proteinExistence type="inferred from homology"/>
<dbReference type="SUPFAM" id="SSF52096">
    <property type="entry name" value="ClpP/crotonase"/>
    <property type="match status" value="1"/>
</dbReference>
<dbReference type="RefSeq" id="WP_073263739.1">
    <property type="nucleotide sequence ID" value="NZ_FRCS01000016.1"/>
</dbReference>
<dbReference type="PROSITE" id="PS00166">
    <property type="entry name" value="ENOYL_COA_HYDRATASE"/>
    <property type="match status" value="1"/>
</dbReference>
<protein>
    <submittedName>
        <fullName evidence="3">Enoyl-CoA hydratase</fullName>
    </submittedName>
</protein>
<dbReference type="Pfam" id="PF00378">
    <property type="entry name" value="ECH_1"/>
    <property type="match status" value="1"/>
</dbReference>
<dbReference type="CDD" id="cd06558">
    <property type="entry name" value="crotonase-like"/>
    <property type="match status" value="1"/>
</dbReference>
<accession>A0A1M7RKD7</accession>
<name>A0A1M7RKD7_9ACTN</name>
<dbReference type="PANTHER" id="PTHR43802">
    <property type="entry name" value="ENOYL-COA HYDRATASE"/>
    <property type="match status" value="1"/>
</dbReference>
<dbReference type="STRING" id="134849.SAMN05443668_116146"/>
<comment type="similarity">
    <text evidence="1 2">Belongs to the enoyl-CoA hydratase/isomerase family.</text>
</comment>
<sequence length="260" mass="27757">MNDVLLVDAPADGVRRVTLNRPEKRNALSPALLTALLGALRAHDADPDVRVTIVRGAGPCFSSGYDLSTSLLDGADAAPGDGQWARQANDNWFGVWDLAKPVIAQIHGYAIAGATELASACDLVYVAEDARISYPVVRVASPPDWQYHTVLLGLRRAMELMLTGDAVDGVEAARIGFANRAYPAADLEEAVLAVAIRIAGIPSDLTQLNKRSVHRAFDVWGARAAIRAGTELQALAAHTESSRRFRADALDAVKRAARGE</sequence>
<evidence type="ECO:0000256" key="2">
    <source>
        <dbReference type="RuleBase" id="RU003707"/>
    </source>
</evidence>
<dbReference type="EMBL" id="FRCS01000016">
    <property type="protein sequence ID" value="SHN46610.1"/>
    <property type="molecule type" value="Genomic_DNA"/>
</dbReference>
<evidence type="ECO:0000256" key="1">
    <source>
        <dbReference type="ARBA" id="ARBA00005254"/>
    </source>
</evidence>
<dbReference type="OrthoDB" id="9807606at2"/>
<dbReference type="InterPro" id="IPR001753">
    <property type="entry name" value="Enoyl-CoA_hydra/iso"/>
</dbReference>